<keyword evidence="7" id="KW-0813">Transport</keyword>
<reference evidence="9 10" key="1">
    <citation type="submission" date="2019-07" db="EMBL/GenBank/DDBJ databases">
        <title>Genomic Encyclopedia of Archaeal and Bacterial Type Strains, Phase II (KMG-II): from individual species to whole genera.</title>
        <authorList>
            <person name="Goeker M."/>
        </authorList>
    </citation>
    <scope>NUCLEOTIDE SEQUENCE [LARGE SCALE GENOMIC DNA]</scope>
    <source>
        <strain evidence="9 10">DSM 21935</strain>
    </source>
</reference>
<evidence type="ECO:0000256" key="8">
    <source>
        <dbReference type="SAM" id="Phobius"/>
    </source>
</evidence>
<evidence type="ECO:0000256" key="4">
    <source>
        <dbReference type="ARBA" id="ARBA00022692"/>
    </source>
</evidence>
<evidence type="ECO:0000313" key="10">
    <source>
        <dbReference type="Proteomes" id="UP000324595"/>
    </source>
</evidence>
<dbReference type="OrthoDB" id="1524898at2"/>
<keyword evidence="7" id="KW-0653">Protein transport</keyword>
<evidence type="ECO:0000256" key="6">
    <source>
        <dbReference type="ARBA" id="ARBA00023136"/>
    </source>
</evidence>
<evidence type="ECO:0000256" key="7">
    <source>
        <dbReference type="RuleBase" id="RU003879"/>
    </source>
</evidence>
<sequence>MDFRKDDDSMEPLTMFSQSSLTDIVLLLLIFFLLTSSFVTNFGIKVDIPKAETGAQTQSDFITVAVTNDGEFYVNGELTSSGMLSSAIRDAKQSSPQGTMVLRADKEAIIDNAVRVMNIAKALELKIVMATEQSSR</sequence>
<keyword evidence="5 8" id="KW-1133">Transmembrane helix</keyword>
<feature type="transmembrane region" description="Helical" evidence="8">
    <location>
        <begin position="24"/>
        <end position="44"/>
    </location>
</feature>
<dbReference type="EMBL" id="VNHY01000002">
    <property type="protein sequence ID" value="TYP93820.1"/>
    <property type="molecule type" value="Genomic_DNA"/>
</dbReference>
<name>A0A5D3YK54_9BACT</name>
<evidence type="ECO:0000256" key="2">
    <source>
        <dbReference type="ARBA" id="ARBA00005811"/>
    </source>
</evidence>
<dbReference type="InterPro" id="IPR003400">
    <property type="entry name" value="ExbD"/>
</dbReference>
<dbReference type="GO" id="GO:0005886">
    <property type="term" value="C:plasma membrane"/>
    <property type="evidence" value="ECO:0007669"/>
    <property type="project" value="UniProtKB-SubCell"/>
</dbReference>
<keyword evidence="6 8" id="KW-0472">Membrane</keyword>
<dbReference type="AlphaFoldDB" id="A0A5D3YK54"/>
<accession>A0A5D3YK54</accession>
<dbReference type="Proteomes" id="UP000324595">
    <property type="component" value="Unassembled WGS sequence"/>
</dbReference>
<evidence type="ECO:0000256" key="5">
    <source>
        <dbReference type="ARBA" id="ARBA00022989"/>
    </source>
</evidence>
<dbReference type="PANTHER" id="PTHR30558">
    <property type="entry name" value="EXBD MEMBRANE COMPONENT OF PMF-DRIVEN MACROMOLECULE IMPORT SYSTEM"/>
    <property type="match status" value="1"/>
</dbReference>
<dbReference type="PANTHER" id="PTHR30558:SF7">
    <property type="entry name" value="TOL-PAL SYSTEM PROTEIN TOLR"/>
    <property type="match status" value="1"/>
</dbReference>
<keyword evidence="4 7" id="KW-0812">Transmembrane</keyword>
<comment type="caution">
    <text evidence="9">The sequence shown here is derived from an EMBL/GenBank/DDBJ whole genome shotgun (WGS) entry which is preliminary data.</text>
</comment>
<evidence type="ECO:0000256" key="3">
    <source>
        <dbReference type="ARBA" id="ARBA00022475"/>
    </source>
</evidence>
<dbReference type="Gene3D" id="3.30.420.270">
    <property type="match status" value="1"/>
</dbReference>
<evidence type="ECO:0000256" key="1">
    <source>
        <dbReference type="ARBA" id="ARBA00004162"/>
    </source>
</evidence>
<evidence type="ECO:0000313" key="9">
    <source>
        <dbReference type="EMBL" id="TYP93820.1"/>
    </source>
</evidence>
<dbReference type="Pfam" id="PF02472">
    <property type="entry name" value="ExbD"/>
    <property type="match status" value="1"/>
</dbReference>
<dbReference type="GO" id="GO:0015031">
    <property type="term" value="P:protein transport"/>
    <property type="evidence" value="ECO:0007669"/>
    <property type="project" value="UniProtKB-KW"/>
</dbReference>
<protein>
    <submittedName>
        <fullName evidence="9">Outer membrane transport energization protein ExbD</fullName>
    </submittedName>
</protein>
<gene>
    <name evidence="9" type="ORF">LX73_1533</name>
</gene>
<proteinExistence type="inferred from homology"/>
<comment type="subcellular location">
    <subcellularLocation>
        <location evidence="1">Cell membrane</location>
        <topology evidence="1">Single-pass membrane protein</topology>
    </subcellularLocation>
    <subcellularLocation>
        <location evidence="7">Cell membrane</location>
        <topology evidence="7">Single-pass type II membrane protein</topology>
    </subcellularLocation>
</comment>
<dbReference type="GO" id="GO:0022857">
    <property type="term" value="F:transmembrane transporter activity"/>
    <property type="evidence" value="ECO:0007669"/>
    <property type="project" value="InterPro"/>
</dbReference>
<keyword evidence="10" id="KW-1185">Reference proteome</keyword>
<keyword evidence="3" id="KW-1003">Cell membrane</keyword>
<organism evidence="9 10">
    <name type="scientific">Fodinibius salinus</name>
    <dbReference type="NCBI Taxonomy" id="860790"/>
    <lineage>
        <taxon>Bacteria</taxon>
        <taxon>Pseudomonadati</taxon>
        <taxon>Balneolota</taxon>
        <taxon>Balneolia</taxon>
        <taxon>Balneolales</taxon>
        <taxon>Balneolaceae</taxon>
        <taxon>Fodinibius</taxon>
    </lineage>
</organism>
<comment type="similarity">
    <text evidence="2 7">Belongs to the ExbD/TolR family.</text>
</comment>
<dbReference type="RefSeq" id="WP_148898871.1">
    <property type="nucleotide sequence ID" value="NZ_VNHY01000002.1"/>
</dbReference>